<dbReference type="AlphaFoldDB" id="T0ZKA6"/>
<feature type="non-terminal residue" evidence="2">
    <location>
        <position position="1"/>
    </location>
</feature>
<keyword evidence="2" id="KW-0378">Hydrolase</keyword>
<dbReference type="GO" id="GO:0003677">
    <property type="term" value="F:DNA binding"/>
    <property type="evidence" value="ECO:0007669"/>
    <property type="project" value="TreeGrafter"/>
</dbReference>
<dbReference type="Pfam" id="PF19306">
    <property type="entry name" value="WHD_Lhr"/>
    <property type="match status" value="1"/>
</dbReference>
<dbReference type="SMART" id="SM00490">
    <property type="entry name" value="HELICc"/>
    <property type="match status" value="1"/>
</dbReference>
<dbReference type="Pfam" id="PF00271">
    <property type="entry name" value="Helicase_C"/>
    <property type="match status" value="1"/>
</dbReference>
<dbReference type="InterPro" id="IPR045628">
    <property type="entry name" value="Lhr_WH_dom"/>
</dbReference>
<reference evidence="2" key="2">
    <citation type="journal article" date="2014" name="ISME J.">
        <title>Microbial stratification in low pH oxic and suboxic macroscopic growths along an acid mine drainage.</title>
        <authorList>
            <person name="Mendez-Garcia C."/>
            <person name="Mesa V."/>
            <person name="Sprenger R.R."/>
            <person name="Richter M."/>
            <person name="Diez M.S."/>
            <person name="Solano J."/>
            <person name="Bargiela R."/>
            <person name="Golyshina O.V."/>
            <person name="Manteca A."/>
            <person name="Ramos J.L."/>
            <person name="Gallego J.R."/>
            <person name="Llorente I."/>
            <person name="Martins Dos Santos V.A."/>
            <person name="Jensen O.N."/>
            <person name="Pelaez A.I."/>
            <person name="Sanchez J."/>
            <person name="Ferrer M."/>
        </authorList>
    </citation>
    <scope>NUCLEOTIDE SEQUENCE</scope>
</reference>
<dbReference type="GO" id="GO:0004386">
    <property type="term" value="F:helicase activity"/>
    <property type="evidence" value="ECO:0007669"/>
    <property type="project" value="UniProtKB-KW"/>
</dbReference>
<reference evidence="2" key="1">
    <citation type="submission" date="2013-08" db="EMBL/GenBank/DDBJ databases">
        <authorList>
            <person name="Mendez C."/>
            <person name="Richter M."/>
            <person name="Ferrer M."/>
            <person name="Sanchez J."/>
        </authorList>
    </citation>
    <scope>NUCLEOTIDE SEQUENCE</scope>
</reference>
<comment type="caution">
    <text evidence="2">The sequence shown here is derived from an EMBL/GenBank/DDBJ whole genome shotgun (WGS) entry which is preliminary data.</text>
</comment>
<dbReference type="GO" id="GO:0016887">
    <property type="term" value="F:ATP hydrolysis activity"/>
    <property type="evidence" value="ECO:0007669"/>
    <property type="project" value="TreeGrafter"/>
</dbReference>
<keyword evidence="2" id="KW-0347">Helicase</keyword>
<name>T0ZKA6_9ZZZZ</name>
<dbReference type="InterPro" id="IPR052511">
    <property type="entry name" value="ATP-dep_Helicase"/>
</dbReference>
<proteinExistence type="predicted"/>
<keyword evidence="2" id="KW-0547">Nucleotide-binding</keyword>
<dbReference type="Gene3D" id="3.40.50.300">
    <property type="entry name" value="P-loop containing nucleotide triphosphate hydrolases"/>
    <property type="match status" value="1"/>
</dbReference>
<evidence type="ECO:0000259" key="1">
    <source>
        <dbReference type="PROSITE" id="PS51194"/>
    </source>
</evidence>
<feature type="domain" description="Helicase C-terminal" evidence="1">
    <location>
        <begin position="12"/>
        <end position="162"/>
    </location>
</feature>
<dbReference type="InterPro" id="IPR027417">
    <property type="entry name" value="P-loop_NTPase"/>
</dbReference>
<dbReference type="InterPro" id="IPR001650">
    <property type="entry name" value="Helicase_C-like"/>
</dbReference>
<dbReference type="CDD" id="cd18796">
    <property type="entry name" value="SF2_C_LHR"/>
    <property type="match status" value="1"/>
</dbReference>
<feature type="non-terminal residue" evidence="2">
    <location>
        <position position="207"/>
    </location>
</feature>
<evidence type="ECO:0000313" key="2">
    <source>
        <dbReference type="EMBL" id="EQD48766.1"/>
    </source>
</evidence>
<gene>
    <name evidence="2" type="ORF">B1A_13924</name>
</gene>
<protein>
    <submittedName>
        <fullName evidence="2">ATP-dependent DNA helicase</fullName>
    </submittedName>
</protein>
<dbReference type="PANTHER" id="PTHR47962">
    <property type="entry name" value="ATP-DEPENDENT HELICASE LHR-RELATED-RELATED"/>
    <property type="match status" value="1"/>
</dbReference>
<accession>T0ZKA6</accession>
<dbReference type="SUPFAM" id="SSF52540">
    <property type="entry name" value="P-loop containing nucleoside triphosphate hydrolases"/>
    <property type="match status" value="1"/>
</dbReference>
<organism evidence="2">
    <name type="scientific">mine drainage metagenome</name>
    <dbReference type="NCBI Taxonomy" id="410659"/>
    <lineage>
        <taxon>unclassified sequences</taxon>
        <taxon>metagenomes</taxon>
        <taxon>ecological metagenomes</taxon>
    </lineage>
</organism>
<dbReference type="PANTHER" id="PTHR47962:SF6">
    <property type="entry name" value="LARGE HELICASE-RELATED PROTEIN"/>
    <property type="match status" value="1"/>
</dbReference>
<dbReference type="PROSITE" id="PS51194">
    <property type="entry name" value="HELICASE_CTER"/>
    <property type="match status" value="1"/>
</dbReference>
<sequence>LTLSNPEVANERMYDILAKLIEEHKTTLIFTNTRSGTEHVAVRLKARGIESIEAHHSSLGKETRLSVEDKLKKGELKCVISSTSLELGIDIGSIDLVVQIGSPKSVSKGLQRIGRSGHSIRELSKGRFVVFNLDDLVECAVLTRAAYEKEIDKVKVPENALDVLSQAIIGISLEKTWGIEESFKLIRSAYPYRNLTMEDYMDVLHYL</sequence>
<dbReference type="EMBL" id="AUZX01010215">
    <property type="protein sequence ID" value="EQD48766.1"/>
    <property type="molecule type" value="Genomic_DNA"/>
</dbReference>
<keyword evidence="2" id="KW-0067">ATP-binding</keyword>